<dbReference type="SUPFAM" id="SSF57652">
    <property type="entry name" value="HIPIP (high potential iron protein)"/>
    <property type="match status" value="1"/>
</dbReference>
<dbReference type="RefSeq" id="WP_175497806.1">
    <property type="nucleotide sequence ID" value="NZ_FOVF01000001.1"/>
</dbReference>
<dbReference type="STRING" id="578942.SAMN05216289_101226"/>
<evidence type="ECO:0000256" key="2">
    <source>
        <dbReference type="ARBA" id="ARBA00022448"/>
    </source>
</evidence>
<keyword evidence="2 8" id="KW-0813">Transport</keyword>
<gene>
    <name evidence="10" type="ORF">SAMN05216289_101226</name>
</gene>
<keyword evidence="11" id="KW-1185">Reference proteome</keyword>
<evidence type="ECO:0000256" key="5">
    <source>
        <dbReference type="ARBA" id="ARBA00022982"/>
    </source>
</evidence>
<evidence type="ECO:0000256" key="3">
    <source>
        <dbReference type="ARBA" id="ARBA00022485"/>
    </source>
</evidence>
<sequence>MSNRKTETAVNDGRRQFLQLTGLGIGAVALAAVTSKTARAEDLPHLSPDDATAKALGYVEDTTKADAAKFPNHKPSQECLNCNFYQGAAGSAFGPCTLFPGKAVHSKGWCSAYVAKPA</sequence>
<dbReference type="GO" id="GO:0009055">
    <property type="term" value="F:electron transfer activity"/>
    <property type="evidence" value="ECO:0007669"/>
    <property type="project" value="InterPro"/>
</dbReference>
<evidence type="ECO:0000313" key="11">
    <source>
        <dbReference type="Proteomes" id="UP000198575"/>
    </source>
</evidence>
<dbReference type="GO" id="GO:0019646">
    <property type="term" value="P:aerobic electron transport chain"/>
    <property type="evidence" value="ECO:0007669"/>
    <property type="project" value="InterPro"/>
</dbReference>
<proteinExistence type="inferred from homology"/>
<dbReference type="Proteomes" id="UP000198575">
    <property type="component" value="Unassembled WGS sequence"/>
</dbReference>
<protein>
    <recommendedName>
        <fullName evidence="8">High-potential iron-sulfur protein</fullName>
        <shortName evidence="8">HiPIP</shortName>
    </recommendedName>
</protein>
<comment type="similarity">
    <text evidence="8">Belongs to the high-potential iron-sulfur protein (HiPIP) family.</text>
</comment>
<dbReference type="PROSITE" id="PS51318">
    <property type="entry name" value="TAT"/>
    <property type="match status" value="1"/>
</dbReference>
<keyword evidence="7 8" id="KW-0411">Iron-sulfur</keyword>
<comment type="subunit">
    <text evidence="8">Homodimer.</text>
</comment>
<evidence type="ECO:0000256" key="8">
    <source>
        <dbReference type="RuleBase" id="RU000620"/>
    </source>
</evidence>
<keyword evidence="5 8" id="KW-0249">Electron transport</keyword>
<dbReference type="GO" id="GO:0051539">
    <property type="term" value="F:4 iron, 4 sulfur cluster binding"/>
    <property type="evidence" value="ECO:0007669"/>
    <property type="project" value="UniProtKB-KW"/>
</dbReference>
<keyword evidence="6 8" id="KW-0408">Iron</keyword>
<dbReference type="InterPro" id="IPR006311">
    <property type="entry name" value="TAT_signal"/>
</dbReference>
<organism evidence="10 11">
    <name type="scientific">Dokdonella immobilis</name>
    <dbReference type="NCBI Taxonomy" id="578942"/>
    <lineage>
        <taxon>Bacteria</taxon>
        <taxon>Pseudomonadati</taxon>
        <taxon>Pseudomonadota</taxon>
        <taxon>Gammaproteobacteria</taxon>
        <taxon>Lysobacterales</taxon>
        <taxon>Rhodanobacteraceae</taxon>
        <taxon>Dokdonella</taxon>
    </lineage>
</organism>
<name>A0A1I4V8U6_9GAMM</name>
<evidence type="ECO:0000256" key="7">
    <source>
        <dbReference type="ARBA" id="ARBA00023014"/>
    </source>
</evidence>
<evidence type="ECO:0000259" key="9">
    <source>
        <dbReference type="PROSITE" id="PS51373"/>
    </source>
</evidence>
<dbReference type="Pfam" id="PF01355">
    <property type="entry name" value="HIPIP"/>
    <property type="match status" value="1"/>
</dbReference>
<evidence type="ECO:0000313" key="10">
    <source>
        <dbReference type="EMBL" id="SFM97649.1"/>
    </source>
</evidence>
<dbReference type="GO" id="GO:0046872">
    <property type="term" value="F:metal ion binding"/>
    <property type="evidence" value="ECO:0007669"/>
    <property type="project" value="UniProtKB-KW"/>
</dbReference>
<dbReference type="InterPro" id="IPR036369">
    <property type="entry name" value="HIPIP_sf"/>
</dbReference>
<dbReference type="InterPro" id="IPR000170">
    <property type="entry name" value="High_potential_FeS_prot"/>
</dbReference>
<keyword evidence="3 8" id="KW-0004">4Fe-4S</keyword>
<dbReference type="AlphaFoldDB" id="A0A1I4V8U6"/>
<keyword evidence="4 8" id="KW-0479">Metal-binding</keyword>
<evidence type="ECO:0000256" key="6">
    <source>
        <dbReference type="ARBA" id="ARBA00023004"/>
    </source>
</evidence>
<dbReference type="EMBL" id="FOVF01000001">
    <property type="protein sequence ID" value="SFM97649.1"/>
    <property type="molecule type" value="Genomic_DNA"/>
</dbReference>
<reference evidence="10 11" key="1">
    <citation type="submission" date="2016-10" db="EMBL/GenBank/DDBJ databases">
        <authorList>
            <person name="de Groot N.N."/>
        </authorList>
    </citation>
    <scope>NUCLEOTIDE SEQUENCE [LARGE SCALE GENOMIC DNA]</scope>
    <source>
        <strain evidence="10 11">CGMCC 1.7659</strain>
    </source>
</reference>
<comment type="function">
    <text evidence="1 8">Specific class of high-redox-potential 4Fe-4S ferredoxins. Functions in anaerobic electron transport in most purple and in some other photosynthetic bacteria and in at least one genus (Paracoccus) of halophilic, denitrifying bacteria.</text>
</comment>
<evidence type="ECO:0000256" key="4">
    <source>
        <dbReference type="ARBA" id="ARBA00022723"/>
    </source>
</evidence>
<dbReference type="PROSITE" id="PS51373">
    <property type="entry name" value="HIPIP"/>
    <property type="match status" value="1"/>
</dbReference>
<feature type="domain" description="High potential iron-sulfur proteins family profile" evidence="9">
    <location>
        <begin position="40"/>
        <end position="118"/>
    </location>
</feature>
<accession>A0A1I4V8U6</accession>
<evidence type="ECO:0000256" key="1">
    <source>
        <dbReference type="ARBA" id="ARBA00002137"/>
    </source>
</evidence>
<dbReference type="Gene3D" id="4.10.490.10">
    <property type="entry name" value="High potential iron-sulphur protein"/>
    <property type="match status" value="1"/>
</dbReference>